<organism evidence="1 2">
    <name type="scientific">Allochromatium warmingii</name>
    <name type="common">Chromatium warmingii</name>
    <dbReference type="NCBI Taxonomy" id="61595"/>
    <lineage>
        <taxon>Bacteria</taxon>
        <taxon>Pseudomonadati</taxon>
        <taxon>Pseudomonadota</taxon>
        <taxon>Gammaproteobacteria</taxon>
        <taxon>Chromatiales</taxon>
        <taxon>Chromatiaceae</taxon>
        <taxon>Allochromatium</taxon>
    </lineage>
</organism>
<evidence type="ECO:0000313" key="1">
    <source>
        <dbReference type="EMBL" id="SDX49232.1"/>
    </source>
</evidence>
<dbReference type="AlphaFoldDB" id="A0A1H3C4Y0"/>
<protein>
    <submittedName>
        <fullName evidence="1">Uncharacterized protein</fullName>
    </submittedName>
</protein>
<dbReference type="Proteomes" id="UP000198672">
    <property type="component" value="Unassembled WGS sequence"/>
</dbReference>
<reference evidence="2" key="1">
    <citation type="submission" date="2016-10" db="EMBL/GenBank/DDBJ databases">
        <authorList>
            <person name="Varghese N."/>
            <person name="Submissions S."/>
        </authorList>
    </citation>
    <scope>NUCLEOTIDE SEQUENCE [LARGE SCALE GENOMIC DNA]</scope>
    <source>
        <strain evidence="2">DSM 173</strain>
    </source>
</reference>
<name>A0A1H3C4Y0_ALLWA</name>
<sequence>MLNWLKQFLFFAMPHQASRTPDSRPLYAYKISENSYVELKELIRQQLLNESRINASVGFDRLFCLYAAETFRREHTDGTWSYKTVFDPLGLEPPVVTKIHDWIETGLQWWKRTLLHSANGHRQFLVTIVVEGGLPLRLLERENANLTRFFRNILENLYHSHQRDINHAIYLAKNQAMRLLPRSLQHEPVFHLAGHLITKIVELQPIVGKATNPLTVLDQHQPRWRQDLPLRIEDQVAEALLIGLVQRSQTLAIETAAKLHWRGCLHPSGKNWLVEKRLELPASLTMQEIAHWVGIQDANRPRWRIVLQGADLVESVAQLTLVQGANESARYRREWLKTQGVLLKGAAVEASYQLILHDGQKEYPVQVKHTDAWGHSPWIFVEQSSSGELEWLAEGSVRTKAHQVWVVAELDINPKVISGECEYLGEAESVDRLVYRIAGHVELITQDHERYRILCQATEESAETFIVLGDVLTDIQSPHPIYRGFPHLYAVHEDGRRCTTAYKTEWRFVGERFAWKSTCWKACGHIWLRFVEDDGVERYRKQINVVAQDFKINLEMSHSSASGCVYLTGIHGARVLLKNKDLKINILYSDDQSVRIECPTLLNILPTLDLLLYWPESKPVPLTVPYPQRGVSFQLAGNTLARDDLAPVDRLGGMQIFIQDPTSQRFYLEAELITNRVSARSSWSALDTLRTLVEQKYGFQEALPSLVNKRLDIWLFCWQERIESLLASSDDLEDQVRLSVVTRTGERLASIRIARFDVILQPDKKQNCVLIPERSLLHLGADWESRITLKMLRLWEPKLPAIVLQSDPHQAACWLIPDDLETGPWWIIGYDRDWVRFRPLLWSVMTDAECSQQLESASSLSRIICEANAEKRLHELDCLLVALGEDANHPDWPLLFSYLDLIRDIPPSALDIVRQLVKHPRTLAQALLRADDSMFETVWSLALSLPFLWELIAVNDWLYAAQIYFGGLNDALAQVDGGPEIVFDQFVRFRERMSVRRPLYWKSLSDWLQERLFDNRPLPRNSELQLMRYGGNAHLHILINDERNQLLLRHEANEIWPQSQLIKNSLNTQHDWTEKDAVLFAPAIAAQVSYSSDRVTFHLPHQLRLLRLFDQDWFDVAYAVALTMHLAEIKSES</sequence>
<gene>
    <name evidence="1" type="ORF">SAMN05421644_1056</name>
</gene>
<accession>A0A1H3C4Y0</accession>
<dbReference type="NCBIfam" id="NF038336">
    <property type="entry name" value="YjiT_fam"/>
    <property type="match status" value="1"/>
</dbReference>
<evidence type="ECO:0000313" key="2">
    <source>
        <dbReference type="Proteomes" id="UP000198672"/>
    </source>
</evidence>
<keyword evidence="2" id="KW-1185">Reference proteome</keyword>
<dbReference type="EMBL" id="FNOW01000005">
    <property type="protein sequence ID" value="SDX49232.1"/>
    <property type="molecule type" value="Genomic_DNA"/>
</dbReference>
<dbReference type="InterPro" id="IPR047879">
    <property type="entry name" value="YjiT"/>
</dbReference>
<dbReference type="STRING" id="61595.SAMN05421644_1056"/>
<proteinExistence type="predicted"/>